<dbReference type="PANTHER" id="PTHR10760">
    <property type="entry name" value="TORSIN"/>
    <property type="match status" value="1"/>
</dbReference>
<dbReference type="InterPro" id="IPR027417">
    <property type="entry name" value="P-loop_NTPase"/>
</dbReference>
<evidence type="ECO:0000259" key="11">
    <source>
        <dbReference type="Pfam" id="PF21376"/>
    </source>
</evidence>
<evidence type="ECO:0000256" key="10">
    <source>
        <dbReference type="SAM" id="SignalP"/>
    </source>
</evidence>
<protein>
    <recommendedName>
        <fullName evidence="8">Torsin</fullName>
    </recommendedName>
</protein>
<dbReference type="GO" id="GO:0016887">
    <property type="term" value="F:ATP hydrolysis activity"/>
    <property type="evidence" value="ECO:0007669"/>
    <property type="project" value="InterPro"/>
</dbReference>
<name>A0A8C5N2P7_9ANUR</name>
<evidence type="ECO:0000256" key="1">
    <source>
        <dbReference type="ARBA" id="ARBA00004319"/>
    </source>
</evidence>
<dbReference type="AlphaFoldDB" id="A0A8C5N2P7"/>
<keyword evidence="5 8" id="KW-0256">Endoplasmic reticulum</keyword>
<dbReference type="InterPro" id="IPR017378">
    <property type="entry name" value="Torsin_1/2"/>
</dbReference>
<dbReference type="InterPro" id="IPR010448">
    <property type="entry name" value="Torsin"/>
</dbReference>
<dbReference type="SUPFAM" id="SSF52540">
    <property type="entry name" value="P-loop containing nucleoside triphosphate hydrolases"/>
    <property type="match status" value="1"/>
</dbReference>
<evidence type="ECO:0000256" key="8">
    <source>
        <dbReference type="PIRNR" id="PIRNR038079"/>
    </source>
</evidence>
<dbReference type="PRINTS" id="PR00300">
    <property type="entry name" value="CLPPROTEASEA"/>
</dbReference>
<dbReference type="PIRSF" id="PIRSF038079">
    <property type="entry name" value="Torsin_2A"/>
    <property type="match status" value="1"/>
</dbReference>
<evidence type="ECO:0000256" key="3">
    <source>
        <dbReference type="ARBA" id="ARBA00022729"/>
    </source>
</evidence>
<reference evidence="12" key="1">
    <citation type="submission" date="2025-08" db="UniProtKB">
        <authorList>
            <consortium name="Ensembl"/>
        </authorList>
    </citation>
    <scope>IDENTIFICATION</scope>
</reference>
<gene>
    <name evidence="12" type="primary">TOR2A</name>
</gene>
<reference evidence="12" key="2">
    <citation type="submission" date="2025-09" db="UniProtKB">
        <authorList>
            <consortium name="Ensembl"/>
        </authorList>
    </citation>
    <scope>IDENTIFICATION</scope>
</reference>
<evidence type="ECO:0000256" key="6">
    <source>
        <dbReference type="ARBA" id="ARBA00022840"/>
    </source>
</evidence>
<accession>A0A8C5N2P7</accession>
<feature type="signal peptide" evidence="10">
    <location>
        <begin position="1"/>
        <end position="18"/>
    </location>
</feature>
<dbReference type="Pfam" id="PF06309">
    <property type="entry name" value="Torsin"/>
    <property type="match status" value="1"/>
</dbReference>
<evidence type="ECO:0000313" key="13">
    <source>
        <dbReference type="Proteomes" id="UP000694569"/>
    </source>
</evidence>
<evidence type="ECO:0000313" key="12">
    <source>
        <dbReference type="Ensembl" id="ENSLLEP00000020749.1"/>
    </source>
</evidence>
<dbReference type="FunFam" id="3.40.50.300:FF:002276">
    <property type="entry name" value="Torsin, putative"/>
    <property type="match status" value="1"/>
</dbReference>
<evidence type="ECO:0000256" key="2">
    <source>
        <dbReference type="ARBA" id="ARBA00006235"/>
    </source>
</evidence>
<keyword evidence="6 9" id="KW-0067">ATP-binding</keyword>
<proteinExistence type="inferred from homology"/>
<dbReference type="PANTHER" id="PTHR10760:SF4">
    <property type="entry name" value="TORSIN-2A"/>
    <property type="match status" value="1"/>
</dbReference>
<keyword evidence="13" id="KW-1185">Reference proteome</keyword>
<keyword evidence="7" id="KW-0325">Glycoprotein</keyword>
<keyword evidence="4 9" id="KW-0547">Nucleotide-binding</keyword>
<comment type="similarity">
    <text evidence="2 8">Belongs to the ClpA/ClpB family. Torsin subfamily.</text>
</comment>
<dbReference type="Proteomes" id="UP000694569">
    <property type="component" value="Unplaced"/>
</dbReference>
<feature type="chain" id="PRO_5034909802" description="Torsin" evidence="10">
    <location>
        <begin position="19"/>
        <end position="314"/>
    </location>
</feature>
<dbReference type="GO" id="GO:0005524">
    <property type="term" value="F:ATP binding"/>
    <property type="evidence" value="ECO:0007669"/>
    <property type="project" value="UniProtKB-KW"/>
</dbReference>
<sequence length="314" mass="35729">MAAGWWHFLLVVVASGLGNPWEISTLHCRLYDFCECGFQPDVKGLECDFARNVYGQHLAQELVVNAAKRFVETESPKKPLVLSFHGWSGTGKTFVSSLLIKHLYKDGTRSPYVHHFSPILHFTHAQKVEEYKEDLKQWIQGNLTACGRSIFVFEEMDKMHPGIINVIAPFLGPSWVVYGSNYRKAIFIFISNAGGDVINQVALDFWRERKDREEIQLSDLGAAISDAVMATAEHGFWQSQILNQSLVDVIVPFLPLRPNHVRQCIRNELELQGIQYKDDLARSVLESLVYFPEDERVFSSTGCKTVASRVNYFL</sequence>
<keyword evidence="3 10" id="KW-0732">Signal</keyword>
<dbReference type="GO" id="GO:0005788">
    <property type="term" value="C:endoplasmic reticulum lumen"/>
    <property type="evidence" value="ECO:0007669"/>
    <property type="project" value="UniProtKB-SubCell"/>
</dbReference>
<dbReference type="GeneTree" id="ENSGT00950000182888"/>
<evidence type="ECO:0000256" key="9">
    <source>
        <dbReference type="PIRSR" id="PIRSR038079-1"/>
    </source>
</evidence>
<evidence type="ECO:0000256" key="4">
    <source>
        <dbReference type="ARBA" id="ARBA00022741"/>
    </source>
</evidence>
<feature type="domain" description="Torsin-1A C-terminal" evidence="11">
    <location>
        <begin position="259"/>
        <end position="313"/>
    </location>
</feature>
<feature type="binding site" evidence="9">
    <location>
        <begin position="86"/>
        <end position="93"/>
    </location>
    <ligand>
        <name>ATP</name>
        <dbReference type="ChEBI" id="CHEBI:30616"/>
    </ligand>
</feature>
<dbReference type="Pfam" id="PF21376">
    <property type="entry name" value="TOR1A_C"/>
    <property type="match status" value="1"/>
</dbReference>
<dbReference type="Ensembl" id="ENSLLET00000021560.1">
    <property type="protein sequence ID" value="ENSLLEP00000020749.1"/>
    <property type="gene ID" value="ENSLLEG00000013157.1"/>
</dbReference>
<dbReference type="InterPro" id="IPR001270">
    <property type="entry name" value="ClpA/B"/>
</dbReference>
<evidence type="ECO:0000256" key="5">
    <source>
        <dbReference type="ARBA" id="ARBA00022824"/>
    </source>
</evidence>
<organism evidence="12 13">
    <name type="scientific">Leptobrachium leishanense</name>
    <name type="common">Leishan spiny toad</name>
    <dbReference type="NCBI Taxonomy" id="445787"/>
    <lineage>
        <taxon>Eukaryota</taxon>
        <taxon>Metazoa</taxon>
        <taxon>Chordata</taxon>
        <taxon>Craniata</taxon>
        <taxon>Vertebrata</taxon>
        <taxon>Euteleostomi</taxon>
        <taxon>Amphibia</taxon>
        <taxon>Batrachia</taxon>
        <taxon>Anura</taxon>
        <taxon>Pelobatoidea</taxon>
        <taxon>Megophryidae</taxon>
        <taxon>Leptobrachium</taxon>
    </lineage>
</organism>
<dbReference type="OrthoDB" id="19623at2759"/>
<dbReference type="GO" id="GO:0005635">
    <property type="term" value="C:nuclear envelope"/>
    <property type="evidence" value="ECO:0007669"/>
    <property type="project" value="TreeGrafter"/>
</dbReference>
<evidence type="ECO:0000256" key="7">
    <source>
        <dbReference type="ARBA" id="ARBA00023180"/>
    </source>
</evidence>
<comment type="subcellular location">
    <subcellularLocation>
        <location evidence="1 8">Endoplasmic reticulum lumen</location>
    </subcellularLocation>
</comment>
<dbReference type="Gene3D" id="3.40.50.300">
    <property type="entry name" value="P-loop containing nucleotide triphosphate hydrolases"/>
    <property type="match status" value="1"/>
</dbReference>
<dbReference type="InterPro" id="IPR049337">
    <property type="entry name" value="TOR1A_C"/>
</dbReference>